<organism evidence="3 4">
    <name type="scientific">Dietzia maris</name>
    <dbReference type="NCBI Taxonomy" id="37915"/>
    <lineage>
        <taxon>Bacteria</taxon>
        <taxon>Bacillati</taxon>
        <taxon>Actinomycetota</taxon>
        <taxon>Actinomycetes</taxon>
        <taxon>Mycobacteriales</taxon>
        <taxon>Dietziaceae</taxon>
        <taxon>Dietzia</taxon>
    </lineage>
</organism>
<dbReference type="RefSeq" id="WP_132063168.1">
    <property type="nucleotide sequence ID" value="NZ_JAWLKJ010000003.1"/>
</dbReference>
<keyword evidence="2" id="KW-0472">Membrane</keyword>
<feature type="transmembrane region" description="Helical" evidence="2">
    <location>
        <begin position="28"/>
        <end position="47"/>
    </location>
</feature>
<dbReference type="EMBL" id="JAWLKJ010000003">
    <property type="protein sequence ID" value="MDV6300324.1"/>
    <property type="molecule type" value="Genomic_DNA"/>
</dbReference>
<proteinExistence type="predicted"/>
<evidence type="ECO:0000313" key="4">
    <source>
        <dbReference type="Proteomes" id="UP001185873"/>
    </source>
</evidence>
<gene>
    <name evidence="3" type="ORF">R3P82_14545</name>
</gene>
<evidence type="ECO:0000256" key="2">
    <source>
        <dbReference type="SAM" id="Phobius"/>
    </source>
</evidence>
<comment type="caution">
    <text evidence="3">The sequence shown here is derived from an EMBL/GenBank/DDBJ whole genome shotgun (WGS) entry which is preliminary data.</text>
</comment>
<sequence length="70" mass="7382">MLVAALGLTVLGFAFLVAAVATGQIGWAWACILVGALGLILLLVDLVRGRAERDREPRMTSEEADARTDG</sequence>
<name>A0AAE4R0Z4_9ACTN</name>
<keyword evidence="2" id="KW-1133">Transmembrane helix</keyword>
<feature type="region of interest" description="Disordered" evidence="1">
    <location>
        <begin position="51"/>
        <end position="70"/>
    </location>
</feature>
<dbReference type="Proteomes" id="UP001185873">
    <property type="component" value="Unassembled WGS sequence"/>
</dbReference>
<reference evidence="3" key="1">
    <citation type="submission" date="2023-10" db="EMBL/GenBank/DDBJ databases">
        <title>Development of a sustainable strategy for remediation of hydrocarbon-contaminated territories based on the waste exchange concept.</title>
        <authorList>
            <person name="Krivoruchko A."/>
        </authorList>
    </citation>
    <scope>NUCLEOTIDE SEQUENCE</scope>
    <source>
        <strain evidence="3">IEGM 1175</strain>
    </source>
</reference>
<evidence type="ECO:0000313" key="3">
    <source>
        <dbReference type="EMBL" id="MDV6300324.1"/>
    </source>
</evidence>
<protein>
    <submittedName>
        <fullName evidence="3">Uncharacterized protein</fullName>
    </submittedName>
</protein>
<accession>A0AAE4R0Z4</accession>
<dbReference type="AlphaFoldDB" id="A0AAE4R0Z4"/>
<evidence type="ECO:0000256" key="1">
    <source>
        <dbReference type="SAM" id="MobiDB-lite"/>
    </source>
</evidence>
<keyword evidence="2" id="KW-0812">Transmembrane</keyword>